<name>A0A168EIM8_CORFA</name>
<dbReference type="AlphaFoldDB" id="A0A168EIM8"/>
<accession>A0A168EIM8</accession>
<organism evidence="1 2">
    <name type="scientific">Cordyceps fumosorosea (strain ARSEF 2679)</name>
    <name type="common">Isaria fumosorosea</name>
    <dbReference type="NCBI Taxonomy" id="1081104"/>
    <lineage>
        <taxon>Eukaryota</taxon>
        <taxon>Fungi</taxon>
        <taxon>Dikarya</taxon>
        <taxon>Ascomycota</taxon>
        <taxon>Pezizomycotina</taxon>
        <taxon>Sordariomycetes</taxon>
        <taxon>Hypocreomycetidae</taxon>
        <taxon>Hypocreales</taxon>
        <taxon>Cordycipitaceae</taxon>
        <taxon>Cordyceps</taxon>
    </lineage>
</organism>
<comment type="caution">
    <text evidence="1">The sequence shown here is derived from an EMBL/GenBank/DDBJ whole genome shotgun (WGS) entry which is preliminary data.</text>
</comment>
<protein>
    <submittedName>
        <fullName evidence="1">Acetamidase</fullName>
    </submittedName>
</protein>
<gene>
    <name evidence="1" type="ORF">ISF_00756</name>
</gene>
<dbReference type="RefSeq" id="XP_018708813.1">
    <property type="nucleotide sequence ID" value="XM_018844363.1"/>
</dbReference>
<dbReference type="STRING" id="1081104.A0A168EIM8"/>
<dbReference type="EMBL" id="AZHB01000001">
    <property type="protein sequence ID" value="OAA73855.1"/>
    <property type="molecule type" value="Genomic_DNA"/>
</dbReference>
<evidence type="ECO:0000313" key="2">
    <source>
        <dbReference type="Proteomes" id="UP000076744"/>
    </source>
</evidence>
<dbReference type="GeneID" id="30017048"/>
<reference evidence="1 2" key="1">
    <citation type="journal article" date="2016" name="Genome Biol. Evol.">
        <title>Divergent and convergent evolution of fungal pathogenicity.</title>
        <authorList>
            <person name="Shang Y."/>
            <person name="Xiao G."/>
            <person name="Zheng P."/>
            <person name="Cen K."/>
            <person name="Zhan S."/>
            <person name="Wang C."/>
        </authorList>
    </citation>
    <scope>NUCLEOTIDE SEQUENCE [LARGE SCALE GENOMIC DNA]</scope>
    <source>
        <strain evidence="1 2">ARSEF 2679</strain>
    </source>
</reference>
<evidence type="ECO:0000313" key="1">
    <source>
        <dbReference type="EMBL" id="OAA73855.1"/>
    </source>
</evidence>
<keyword evidence="2" id="KW-1185">Reference proteome</keyword>
<sequence length="60" mass="6305">MTVNALGADGHEIADNIAPPEPYGALQLASQLLDADGVQTAVSFFRTGEGNDRGVAQMRF</sequence>
<dbReference type="Proteomes" id="UP000076744">
    <property type="component" value="Unassembled WGS sequence"/>
</dbReference>
<proteinExistence type="predicted"/>